<keyword evidence="3" id="KW-0413">Isomerase</keyword>
<keyword evidence="4" id="KW-1185">Reference proteome</keyword>
<geneLocation type="plasmid" evidence="3 4">
    <name>OSB_p1</name>
</geneLocation>
<dbReference type="Pfam" id="PF01370">
    <property type="entry name" value="Epimerase"/>
    <property type="match status" value="1"/>
</dbReference>
<dbReference type="InterPro" id="IPR001509">
    <property type="entry name" value="Epimerase_deHydtase"/>
</dbReference>
<dbReference type="AlphaFoldDB" id="A0A0K0YA89"/>
<dbReference type="Gene3D" id="3.40.50.720">
    <property type="entry name" value="NAD(P)-binding Rossmann-like Domain"/>
    <property type="match status" value="1"/>
</dbReference>
<name>A0A0K0YA89_9RHOB</name>
<reference evidence="3 4" key="1">
    <citation type="journal article" date="2015" name="Genome Announc.">
        <title>Closed Genome Sequence of Octadecabacter temperatus SB1, the First Mesophilic Species of the Genus Octadecabacter.</title>
        <authorList>
            <person name="Voget S."/>
            <person name="Billerbeck S."/>
            <person name="Simon M."/>
            <person name="Daniel R."/>
        </authorList>
    </citation>
    <scope>NUCLEOTIDE SEQUENCE [LARGE SCALE GENOMIC DNA]</scope>
    <source>
        <strain evidence="3 4">SB1</strain>
        <plasmid evidence="3">OSB_p1</plasmid>
    </source>
</reference>
<dbReference type="SUPFAM" id="SSF51735">
    <property type="entry name" value="NAD(P)-binding Rossmann-fold domains"/>
    <property type="match status" value="1"/>
</dbReference>
<evidence type="ECO:0000313" key="3">
    <source>
        <dbReference type="EMBL" id="AKS47836.1"/>
    </source>
</evidence>
<dbReference type="CDD" id="cd08946">
    <property type="entry name" value="SDR_e"/>
    <property type="match status" value="1"/>
</dbReference>
<dbReference type="KEGG" id="otm:OSB_33230"/>
<dbReference type="Proteomes" id="UP000067444">
    <property type="component" value="Plasmid OSB_p1"/>
</dbReference>
<dbReference type="InterPro" id="IPR036291">
    <property type="entry name" value="NAD(P)-bd_dom_sf"/>
</dbReference>
<gene>
    <name evidence="3" type="primary">galE_4</name>
    <name evidence="3" type="ORF">OSB_33230</name>
</gene>
<evidence type="ECO:0000256" key="1">
    <source>
        <dbReference type="ARBA" id="ARBA00005125"/>
    </source>
</evidence>
<dbReference type="OrthoDB" id="7687386at2"/>
<dbReference type="PANTHER" id="PTHR43000">
    <property type="entry name" value="DTDP-D-GLUCOSE 4,6-DEHYDRATASE-RELATED"/>
    <property type="match status" value="1"/>
</dbReference>
<sequence length="268" mass="28944">MVLHHWNFVLPSAVQVIEQHRDPARSTGIHWCLTKKPKETLDSFDIDAIVCLAGVTPGPNADLLLNTPLASTVMREASRAGIKRVLLASSSAVYGAGDGTPFNESSPTNPINEYGKAKLEMEQSCAHWREEGLEVCCLRIGNVAGADALLLNVAGSTSNQPLHIDRFADGRGPVRSYIGPKTLAEVLYSLATHKGQLPETLNIAAPKVVYMEELAHAANHPFDLCSAQEGSHQSITLDCDALSTFHAFDTDASEATQMVAQWKEATSR</sequence>
<keyword evidence="3" id="KW-0614">Plasmid</keyword>
<dbReference type="GO" id="GO:0003978">
    <property type="term" value="F:UDP-glucose 4-epimerase activity"/>
    <property type="evidence" value="ECO:0007669"/>
    <property type="project" value="UniProtKB-EC"/>
</dbReference>
<accession>A0A0K0YA89</accession>
<comment type="similarity">
    <text evidence="2">Belongs to the NAD(P)-dependent epimerase/dehydratase family.</text>
</comment>
<dbReference type="EMBL" id="CP012161">
    <property type="protein sequence ID" value="AKS47836.1"/>
    <property type="molecule type" value="Genomic_DNA"/>
</dbReference>
<proteinExistence type="inferred from homology"/>
<organism evidence="3 4">
    <name type="scientific">Octadecabacter temperatus</name>
    <dbReference type="NCBI Taxonomy" id="1458307"/>
    <lineage>
        <taxon>Bacteria</taxon>
        <taxon>Pseudomonadati</taxon>
        <taxon>Pseudomonadota</taxon>
        <taxon>Alphaproteobacteria</taxon>
        <taxon>Rhodobacterales</taxon>
        <taxon>Roseobacteraceae</taxon>
        <taxon>Octadecabacter</taxon>
    </lineage>
</organism>
<evidence type="ECO:0000313" key="4">
    <source>
        <dbReference type="Proteomes" id="UP000067444"/>
    </source>
</evidence>
<dbReference type="EC" id="5.1.3.2" evidence="3"/>
<protein>
    <submittedName>
        <fullName evidence="3">UDP-glucose 4-epimerase</fullName>
        <ecNumber evidence="3">5.1.3.2</ecNumber>
    </submittedName>
</protein>
<evidence type="ECO:0000256" key="2">
    <source>
        <dbReference type="ARBA" id="ARBA00007637"/>
    </source>
</evidence>
<comment type="pathway">
    <text evidence="1">Bacterial outer membrane biogenesis; LPS O-antigen biosynthesis.</text>
</comment>